<sequence>QRTIYLFCILHNIKNEFPIRSKEYVSTKQTNNNSMPDSVSGCKQAYKNKELLSTFLKKELHYQILGNSKKESSRSDFAYVAIFLNTKKYYFFFILEFEVDGVWIHKDFEAVVAEAVYTLNCILSTYIILESEISK</sequence>
<keyword evidence="2" id="KW-1185">Reference proteome</keyword>
<evidence type="ECO:0000313" key="1">
    <source>
        <dbReference type="EMBL" id="CAG8794351.1"/>
    </source>
</evidence>
<dbReference type="Proteomes" id="UP000789405">
    <property type="component" value="Unassembled WGS sequence"/>
</dbReference>
<comment type="caution">
    <text evidence="1">The sequence shown here is derived from an EMBL/GenBank/DDBJ whole genome shotgun (WGS) entry which is preliminary data.</text>
</comment>
<dbReference type="OrthoDB" id="10574661at2759"/>
<proteinExistence type="predicted"/>
<reference evidence="1" key="1">
    <citation type="submission" date="2021-06" db="EMBL/GenBank/DDBJ databases">
        <authorList>
            <person name="Kallberg Y."/>
            <person name="Tangrot J."/>
            <person name="Rosling A."/>
        </authorList>
    </citation>
    <scope>NUCLEOTIDE SEQUENCE</scope>
    <source>
        <strain evidence="1">MA453B</strain>
    </source>
</reference>
<evidence type="ECO:0000313" key="2">
    <source>
        <dbReference type="Proteomes" id="UP000789405"/>
    </source>
</evidence>
<feature type="non-terminal residue" evidence="1">
    <location>
        <position position="1"/>
    </location>
</feature>
<organism evidence="1 2">
    <name type="scientific">Dentiscutata erythropus</name>
    <dbReference type="NCBI Taxonomy" id="1348616"/>
    <lineage>
        <taxon>Eukaryota</taxon>
        <taxon>Fungi</taxon>
        <taxon>Fungi incertae sedis</taxon>
        <taxon>Mucoromycota</taxon>
        <taxon>Glomeromycotina</taxon>
        <taxon>Glomeromycetes</taxon>
        <taxon>Diversisporales</taxon>
        <taxon>Gigasporaceae</taxon>
        <taxon>Dentiscutata</taxon>
    </lineage>
</organism>
<name>A0A9N9P6H2_9GLOM</name>
<protein>
    <submittedName>
        <fullName evidence="1">6861_t:CDS:1</fullName>
    </submittedName>
</protein>
<feature type="non-terminal residue" evidence="1">
    <location>
        <position position="135"/>
    </location>
</feature>
<dbReference type="AlphaFoldDB" id="A0A9N9P6H2"/>
<accession>A0A9N9P6H2</accession>
<dbReference type="EMBL" id="CAJVPY010029585">
    <property type="protein sequence ID" value="CAG8794351.1"/>
    <property type="molecule type" value="Genomic_DNA"/>
</dbReference>
<gene>
    <name evidence="1" type="ORF">DERYTH_LOCUS22049</name>
</gene>